<protein>
    <submittedName>
        <fullName evidence="2">Uncharacterized protein</fullName>
    </submittedName>
</protein>
<reference evidence="2 3" key="1">
    <citation type="submission" date="2021-06" db="EMBL/GenBank/DDBJ databases">
        <title>Caerostris extrusa draft genome.</title>
        <authorList>
            <person name="Kono N."/>
            <person name="Arakawa K."/>
        </authorList>
    </citation>
    <scope>NUCLEOTIDE SEQUENCE [LARGE SCALE GENOMIC DNA]</scope>
</reference>
<evidence type="ECO:0000256" key="1">
    <source>
        <dbReference type="SAM" id="SignalP"/>
    </source>
</evidence>
<dbReference type="Proteomes" id="UP001054945">
    <property type="component" value="Unassembled WGS sequence"/>
</dbReference>
<evidence type="ECO:0000313" key="3">
    <source>
        <dbReference type="Proteomes" id="UP001054945"/>
    </source>
</evidence>
<feature type="signal peptide" evidence="1">
    <location>
        <begin position="1"/>
        <end position="26"/>
    </location>
</feature>
<name>A0AAV4RC52_CAEEX</name>
<keyword evidence="1" id="KW-0732">Signal</keyword>
<accession>A0AAV4RC52</accession>
<organism evidence="2 3">
    <name type="scientific">Caerostris extrusa</name>
    <name type="common">Bark spider</name>
    <name type="synonym">Caerostris bankana</name>
    <dbReference type="NCBI Taxonomy" id="172846"/>
    <lineage>
        <taxon>Eukaryota</taxon>
        <taxon>Metazoa</taxon>
        <taxon>Ecdysozoa</taxon>
        <taxon>Arthropoda</taxon>
        <taxon>Chelicerata</taxon>
        <taxon>Arachnida</taxon>
        <taxon>Araneae</taxon>
        <taxon>Araneomorphae</taxon>
        <taxon>Entelegynae</taxon>
        <taxon>Araneoidea</taxon>
        <taxon>Araneidae</taxon>
        <taxon>Caerostris</taxon>
    </lineage>
</organism>
<evidence type="ECO:0000313" key="2">
    <source>
        <dbReference type="EMBL" id="GIY17891.1"/>
    </source>
</evidence>
<keyword evidence="3" id="KW-1185">Reference proteome</keyword>
<proteinExistence type="predicted"/>
<feature type="chain" id="PRO_5043898837" evidence="1">
    <location>
        <begin position="27"/>
        <end position="87"/>
    </location>
</feature>
<gene>
    <name evidence="2" type="ORF">CEXT_295441</name>
</gene>
<dbReference type="AlphaFoldDB" id="A0AAV4RC52"/>
<dbReference type="EMBL" id="BPLR01007559">
    <property type="protein sequence ID" value="GIY17891.1"/>
    <property type="molecule type" value="Genomic_DNA"/>
</dbReference>
<sequence length="87" mass="10046">MICRYIFDIIAAVMAILCILKRMSNAVKSVCNCGPTINLSLRETSVVVLDQLKIKYNTQFVTTFIGNWVIWKIETVIGWNIYLIFRN</sequence>
<comment type="caution">
    <text evidence="2">The sequence shown here is derived from an EMBL/GenBank/DDBJ whole genome shotgun (WGS) entry which is preliminary data.</text>
</comment>